<evidence type="ECO:0000313" key="3">
    <source>
        <dbReference type="EMBL" id="GED60500.1"/>
    </source>
</evidence>
<name>A0A0H0SCB9_9BACL</name>
<sequence>MNAWEANRRQLEIWRKTVAYEIEMMAPQSMPACEGFLERLVMFEKELENNARCPYSTTHDGNDAGSRPLPIQETEKSPVRTSP</sequence>
<dbReference type="EMBL" id="BJOL01000031">
    <property type="protein sequence ID" value="GED60500.1"/>
    <property type="molecule type" value="Genomic_DNA"/>
</dbReference>
<proteinExistence type="predicted"/>
<reference evidence="4 5" key="1">
    <citation type="submission" date="2015-05" db="EMBL/GenBank/DDBJ databases">
        <title>Genome sequencing project for genomic taxonomy and phylogenomics of Bacillus-like bacteria.</title>
        <authorList>
            <person name="Liu B."/>
            <person name="Wang J."/>
            <person name="Zhu Y."/>
            <person name="Liu G."/>
            <person name="Chen Q."/>
            <person name="Chen Z."/>
            <person name="Lan J."/>
            <person name="Che J."/>
            <person name="Ge C."/>
            <person name="Shi H."/>
            <person name="Pan Z."/>
            <person name="Liu X."/>
        </authorList>
    </citation>
    <scope>NUCLEOTIDE SEQUENCE [LARGE SCALE GENOMIC DNA]</scope>
    <source>
        <strain evidence="4 5">DSM 9885</strain>
    </source>
</reference>
<gene>
    <name evidence="4" type="ORF">AA984_26775</name>
    <name evidence="3" type="ORF">BFO01nite_46320</name>
    <name evidence="2" type="ORF">BP422_25500</name>
</gene>
<organism evidence="2 6">
    <name type="scientific">Brevibacillus formosus</name>
    <dbReference type="NCBI Taxonomy" id="54913"/>
    <lineage>
        <taxon>Bacteria</taxon>
        <taxon>Bacillati</taxon>
        <taxon>Bacillota</taxon>
        <taxon>Bacilli</taxon>
        <taxon>Bacillales</taxon>
        <taxon>Paenibacillaceae</taxon>
        <taxon>Brevibacillus</taxon>
    </lineage>
</organism>
<dbReference type="EMBL" id="CP018145">
    <property type="protein sequence ID" value="ASJ56598.1"/>
    <property type="molecule type" value="Genomic_DNA"/>
</dbReference>
<dbReference type="OrthoDB" id="2470378at2"/>
<dbReference type="EMBL" id="LDCN01000012">
    <property type="protein sequence ID" value="KLH96095.1"/>
    <property type="molecule type" value="Genomic_DNA"/>
</dbReference>
<reference evidence="3 7" key="3">
    <citation type="submission" date="2019-06" db="EMBL/GenBank/DDBJ databases">
        <title>Whole genome shotgun sequence of Brevibacillus formosus NBRC 15716.</title>
        <authorList>
            <person name="Hosoyama A."/>
            <person name="Uohara A."/>
            <person name="Ohji S."/>
            <person name="Ichikawa N."/>
        </authorList>
    </citation>
    <scope>NUCLEOTIDE SEQUENCE [LARGE SCALE GENOMIC DNA]</scope>
    <source>
        <strain evidence="3 7">NBRC 15716</strain>
    </source>
</reference>
<evidence type="ECO:0000313" key="4">
    <source>
        <dbReference type="EMBL" id="KLH96095.1"/>
    </source>
</evidence>
<feature type="compositionally biased region" description="Basic and acidic residues" evidence="1">
    <location>
        <begin position="73"/>
        <end position="83"/>
    </location>
</feature>
<reference evidence="2 6" key="2">
    <citation type="submission" date="2016-11" db="EMBL/GenBank/DDBJ databases">
        <authorList>
            <person name="Jaros S."/>
            <person name="Januszkiewicz K."/>
            <person name="Wedrychowicz H."/>
        </authorList>
    </citation>
    <scope>NUCLEOTIDE SEQUENCE [LARGE SCALE GENOMIC DNA]</scope>
    <source>
        <strain evidence="2 6">NF2</strain>
    </source>
</reference>
<dbReference type="GeneID" id="87588650"/>
<evidence type="ECO:0000313" key="5">
    <source>
        <dbReference type="Proteomes" id="UP000035218"/>
    </source>
</evidence>
<dbReference type="Proteomes" id="UP000035218">
    <property type="component" value="Unassembled WGS sequence"/>
</dbReference>
<evidence type="ECO:0000256" key="1">
    <source>
        <dbReference type="SAM" id="MobiDB-lite"/>
    </source>
</evidence>
<dbReference type="Proteomes" id="UP000319498">
    <property type="component" value="Unassembled WGS sequence"/>
</dbReference>
<feature type="region of interest" description="Disordered" evidence="1">
    <location>
        <begin position="53"/>
        <end position="83"/>
    </location>
</feature>
<evidence type="ECO:0000313" key="7">
    <source>
        <dbReference type="Proteomes" id="UP000319498"/>
    </source>
</evidence>
<evidence type="ECO:0000313" key="6">
    <source>
        <dbReference type="Proteomes" id="UP000197781"/>
    </source>
</evidence>
<dbReference type="Proteomes" id="UP000197781">
    <property type="component" value="Chromosome"/>
</dbReference>
<dbReference type="KEGG" id="bfm:BP422_25500"/>
<evidence type="ECO:0000313" key="2">
    <source>
        <dbReference type="EMBL" id="ASJ56598.1"/>
    </source>
</evidence>
<keyword evidence="7" id="KW-1185">Reference proteome</keyword>
<accession>A0A0H0SCB9</accession>
<dbReference type="RefSeq" id="WP_047074384.1">
    <property type="nucleotide sequence ID" value="NZ_BJOL01000031.1"/>
</dbReference>
<dbReference type="AlphaFoldDB" id="A0A0H0SCB9"/>
<protein>
    <submittedName>
        <fullName evidence="2">Uncharacterized protein</fullName>
    </submittedName>
</protein>